<comment type="caution">
    <text evidence="2">The sequence shown here is derived from an EMBL/GenBank/DDBJ whole genome shotgun (WGS) entry which is preliminary data.</text>
</comment>
<evidence type="ECO:0000313" key="2">
    <source>
        <dbReference type="EMBL" id="GAA4733363.1"/>
    </source>
</evidence>
<accession>A0ABP8YNP6</accession>
<dbReference type="RefSeq" id="WP_246253868.1">
    <property type="nucleotide sequence ID" value="NZ_BAABID010000014.1"/>
</dbReference>
<feature type="compositionally biased region" description="Basic and acidic residues" evidence="1">
    <location>
        <begin position="1"/>
        <end position="12"/>
    </location>
</feature>
<proteinExistence type="predicted"/>
<dbReference type="Proteomes" id="UP001500956">
    <property type="component" value="Unassembled WGS sequence"/>
</dbReference>
<feature type="region of interest" description="Disordered" evidence="1">
    <location>
        <begin position="1"/>
        <end position="24"/>
    </location>
</feature>
<sequence>MSSDVADRSDRRGSRHHRLGQPTEPMITEYFAAPSDALAATVLHAVTGPGTPARGSGEPLFDAVSLPAVDPFVALGLLAEAAFAVPYGEVTADPRHALVVAGQDAGPFVVTVGTDLTARLAAASPRVLSSAARRWAASSATSDLDGDLLARGLCDLGELAWRAGDVRHRLYCWTRWPQQ</sequence>
<name>A0ABP8YNP6_9MICO</name>
<evidence type="ECO:0000313" key="3">
    <source>
        <dbReference type="Proteomes" id="UP001500956"/>
    </source>
</evidence>
<organism evidence="2 3">
    <name type="scientific">Isoptericola chiayiensis</name>
    <dbReference type="NCBI Taxonomy" id="579446"/>
    <lineage>
        <taxon>Bacteria</taxon>
        <taxon>Bacillati</taxon>
        <taxon>Actinomycetota</taxon>
        <taxon>Actinomycetes</taxon>
        <taxon>Micrococcales</taxon>
        <taxon>Promicromonosporaceae</taxon>
        <taxon>Isoptericola</taxon>
    </lineage>
</organism>
<evidence type="ECO:0000256" key="1">
    <source>
        <dbReference type="SAM" id="MobiDB-lite"/>
    </source>
</evidence>
<reference evidence="3" key="1">
    <citation type="journal article" date="2019" name="Int. J. Syst. Evol. Microbiol.">
        <title>The Global Catalogue of Microorganisms (GCM) 10K type strain sequencing project: providing services to taxonomists for standard genome sequencing and annotation.</title>
        <authorList>
            <consortium name="The Broad Institute Genomics Platform"/>
            <consortium name="The Broad Institute Genome Sequencing Center for Infectious Disease"/>
            <person name="Wu L."/>
            <person name="Ma J."/>
        </authorList>
    </citation>
    <scope>NUCLEOTIDE SEQUENCE [LARGE SCALE GENOMIC DNA]</scope>
    <source>
        <strain evidence="3">JCM 18063</strain>
    </source>
</reference>
<dbReference type="EMBL" id="BAABID010000014">
    <property type="protein sequence ID" value="GAA4733363.1"/>
    <property type="molecule type" value="Genomic_DNA"/>
</dbReference>
<protein>
    <submittedName>
        <fullName evidence="2">Uncharacterized protein</fullName>
    </submittedName>
</protein>
<gene>
    <name evidence="2" type="ORF">GCM10023216_27100</name>
</gene>
<keyword evidence="3" id="KW-1185">Reference proteome</keyword>